<sequence>MTVTPAQYGDERPGTPRLLVAVAVQAEAEAVLRGLRDGARPVPLDIGELRRSEHASGTEVDVLVAGVGPTAAAVSVAAVLAAHPYDLVISAGIAGGFVPRAPIGSIVLAEEVAVADLGARTPEGFQDVTELGFGRIRYTPPPGAVRLAADALDAATGTVLTVSTVTGSAERAAELAARHPHAVAEAMEGYGVAQAAERYRVPMLELRTVSNPVGPRDRAAWRIGEALGALERAFVHLPYRELIQEVAR</sequence>
<dbReference type="EC" id="3.2.2.26" evidence="1 2"/>
<dbReference type="InterPro" id="IPR000845">
    <property type="entry name" value="Nucleoside_phosphorylase_d"/>
</dbReference>
<keyword evidence="1 4" id="KW-0378">Hydrolase</keyword>
<dbReference type="GO" id="GO:0005829">
    <property type="term" value="C:cytosol"/>
    <property type="evidence" value="ECO:0007669"/>
    <property type="project" value="TreeGrafter"/>
</dbReference>
<dbReference type="InterPro" id="IPR019963">
    <property type="entry name" value="FL_hydrolase_MqnB"/>
</dbReference>
<evidence type="ECO:0000313" key="4">
    <source>
        <dbReference type="EMBL" id="BFP46510.1"/>
    </source>
</evidence>
<dbReference type="NCBIfam" id="TIGR03664">
    <property type="entry name" value="fut_nucase"/>
    <property type="match status" value="1"/>
</dbReference>
<comment type="pathway">
    <text evidence="1">Quinol/quinone metabolism; menaquinone biosynthesis.</text>
</comment>
<feature type="domain" description="Nucleoside phosphorylase" evidence="3">
    <location>
        <begin position="46"/>
        <end position="219"/>
    </location>
</feature>
<dbReference type="InterPro" id="IPR035994">
    <property type="entry name" value="Nucleoside_phosphorylase_sf"/>
</dbReference>
<dbReference type="CDD" id="cd17766">
    <property type="entry name" value="futalosine_nucleosidase_MqnB"/>
    <property type="match status" value="1"/>
</dbReference>
<dbReference type="GO" id="GO:0009116">
    <property type="term" value="P:nucleoside metabolic process"/>
    <property type="evidence" value="ECO:0007669"/>
    <property type="project" value="InterPro"/>
</dbReference>
<evidence type="ECO:0000256" key="1">
    <source>
        <dbReference type="HAMAP-Rule" id="MF_00991"/>
    </source>
</evidence>
<accession>A0AB33K4W0</accession>
<gene>
    <name evidence="1" type="primary">mqnB</name>
    <name evidence="4" type="ORF">KCMC57_28780</name>
</gene>
<dbReference type="NCBIfam" id="NF006087">
    <property type="entry name" value="PRK08236.1"/>
    <property type="match status" value="1"/>
</dbReference>
<dbReference type="Pfam" id="PF01048">
    <property type="entry name" value="PNP_UDP_1"/>
    <property type="match status" value="1"/>
</dbReference>
<dbReference type="PANTHER" id="PTHR46832">
    <property type="entry name" value="5'-METHYLTHIOADENOSINE/S-ADENOSYLHOMOCYSTEINE NUCLEOSIDASE"/>
    <property type="match status" value="1"/>
</dbReference>
<dbReference type="GO" id="GO:0008930">
    <property type="term" value="F:methylthioadenosine nucleosidase activity"/>
    <property type="evidence" value="ECO:0007669"/>
    <property type="project" value="TreeGrafter"/>
</dbReference>
<organism evidence="4">
    <name type="scientific">Kitasatospora sp. CMC57</name>
    <dbReference type="NCBI Taxonomy" id="3231513"/>
    <lineage>
        <taxon>Bacteria</taxon>
        <taxon>Bacillati</taxon>
        <taxon>Actinomycetota</taxon>
        <taxon>Actinomycetes</taxon>
        <taxon>Kitasatosporales</taxon>
        <taxon>Streptomycetaceae</taxon>
        <taxon>Kitasatospora</taxon>
    </lineage>
</organism>
<keyword evidence="1" id="KW-0474">Menaquinone biosynthesis</keyword>
<comment type="function">
    <text evidence="1">Catalyzes the hydrolysis of futalosine (FL) to dehypoxanthine futalosine (DHFL) and hypoxanthine, a step in the biosynthesis of menaquinone (MK, vitamin K2).</text>
</comment>
<dbReference type="AlphaFoldDB" id="A0AB33K4W0"/>
<dbReference type="HAMAP" id="MF_00991">
    <property type="entry name" value="MqnB"/>
    <property type="match status" value="1"/>
</dbReference>
<evidence type="ECO:0000256" key="2">
    <source>
        <dbReference type="NCBIfam" id="TIGR03664"/>
    </source>
</evidence>
<comment type="similarity">
    <text evidence="1">Belongs to the PNP/UDP phosphorylase family. Futalosine hydrolase subfamily.</text>
</comment>
<dbReference type="GO" id="GO:0019284">
    <property type="term" value="P:L-methionine salvage from S-adenosylmethionine"/>
    <property type="evidence" value="ECO:0007669"/>
    <property type="project" value="TreeGrafter"/>
</dbReference>
<protein>
    <recommendedName>
        <fullName evidence="1 2">Futalosine hydrolase</fullName>
        <shortName evidence="1">FL hydrolase</shortName>
        <ecNumber evidence="1 2">3.2.2.26</ecNumber>
    </recommendedName>
    <alternativeName>
        <fullName evidence="1">Futalosine nucleosidase</fullName>
    </alternativeName>
    <alternativeName>
        <fullName evidence="1">Menaquinone biosynthetic enzyme MqnB</fullName>
    </alternativeName>
</protein>
<dbReference type="Gene3D" id="3.40.50.1580">
    <property type="entry name" value="Nucleoside phosphorylase domain"/>
    <property type="match status" value="1"/>
</dbReference>
<dbReference type="GO" id="GO:0009234">
    <property type="term" value="P:menaquinone biosynthetic process"/>
    <property type="evidence" value="ECO:0007669"/>
    <property type="project" value="UniProtKB-UniRule"/>
</dbReference>
<name>A0AB33K4W0_9ACTN</name>
<dbReference type="SUPFAM" id="SSF53167">
    <property type="entry name" value="Purine and uridine phosphorylases"/>
    <property type="match status" value="1"/>
</dbReference>
<dbReference type="PANTHER" id="PTHR46832:SF2">
    <property type="entry name" value="FUTALOSINE HYDROLASE"/>
    <property type="match status" value="1"/>
</dbReference>
<dbReference type="GO" id="GO:0008782">
    <property type="term" value="F:adenosylhomocysteine nucleosidase activity"/>
    <property type="evidence" value="ECO:0007669"/>
    <property type="project" value="TreeGrafter"/>
</dbReference>
<proteinExistence type="inferred from homology"/>
<dbReference type="EMBL" id="AP035881">
    <property type="protein sequence ID" value="BFP46510.1"/>
    <property type="molecule type" value="Genomic_DNA"/>
</dbReference>
<evidence type="ECO:0000259" key="3">
    <source>
        <dbReference type="Pfam" id="PF01048"/>
    </source>
</evidence>
<comment type="catalytic activity">
    <reaction evidence="1">
        <text>futalosine + H2O = dehypoxanthine futalosine + hypoxanthine</text>
        <dbReference type="Rhea" id="RHEA:25904"/>
        <dbReference type="ChEBI" id="CHEBI:15377"/>
        <dbReference type="ChEBI" id="CHEBI:17368"/>
        <dbReference type="ChEBI" id="CHEBI:58863"/>
        <dbReference type="ChEBI" id="CHEBI:58864"/>
        <dbReference type="EC" id="3.2.2.26"/>
    </reaction>
</comment>
<reference evidence="4" key="1">
    <citation type="submission" date="2024-07" db="EMBL/GenBank/DDBJ databases">
        <title>Complete genome sequences of cellulolytic bacteria, Kitasatospora sp. CMC57 and Streptomyces sp. CMC78, isolated from Japanese agricultural soil.</title>
        <authorList>
            <person name="Hashimoto T."/>
            <person name="Ito M."/>
            <person name="Iwamoto M."/>
            <person name="Fukahori D."/>
            <person name="Shoda T."/>
            <person name="Sakoda M."/>
            <person name="Morohoshi T."/>
            <person name="Mitsuboshi M."/>
            <person name="Nishizawa T."/>
        </authorList>
    </citation>
    <scope>NUCLEOTIDE SEQUENCE</scope>
    <source>
        <strain evidence="4">CMC57</strain>
    </source>
</reference>